<dbReference type="Proteomes" id="UP000002009">
    <property type="component" value="Chromosome 13"/>
</dbReference>
<evidence type="ECO:0000259" key="5">
    <source>
        <dbReference type="Pfam" id="PF09273"/>
    </source>
</evidence>
<dbReference type="FunCoup" id="C1EFC8">
    <property type="interactions" value="1346"/>
</dbReference>
<dbReference type="KEGG" id="mis:MICPUN_63742"/>
<organism evidence="6 7">
    <name type="scientific">Micromonas commoda (strain RCC299 / NOUM17 / CCMP2709)</name>
    <name type="common">Picoplanktonic green alga</name>
    <dbReference type="NCBI Taxonomy" id="296587"/>
    <lineage>
        <taxon>Eukaryota</taxon>
        <taxon>Viridiplantae</taxon>
        <taxon>Chlorophyta</taxon>
        <taxon>Mamiellophyceae</taxon>
        <taxon>Mamiellales</taxon>
        <taxon>Mamiellaceae</taxon>
        <taxon>Micromonas</taxon>
    </lineage>
</organism>
<dbReference type="SUPFAM" id="SSF82199">
    <property type="entry name" value="SET domain"/>
    <property type="match status" value="1"/>
</dbReference>
<dbReference type="RefSeq" id="XP_002505573.1">
    <property type="nucleotide sequence ID" value="XM_002505527.1"/>
</dbReference>
<proteinExistence type="predicted"/>
<dbReference type="Gene3D" id="3.90.1420.10">
    <property type="entry name" value="Rubisco LSMT, substrate-binding domain"/>
    <property type="match status" value="1"/>
</dbReference>
<name>C1EFC8_MICCC</name>
<keyword evidence="1" id="KW-0489">Methyltransferase</keyword>
<evidence type="ECO:0000256" key="1">
    <source>
        <dbReference type="ARBA" id="ARBA00022603"/>
    </source>
</evidence>
<reference evidence="6 7" key="1">
    <citation type="journal article" date="2009" name="Science">
        <title>Green evolution and dynamic adaptations revealed by genomes of the marine picoeukaryotes Micromonas.</title>
        <authorList>
            <person name="Worden A.Z."/>
            <person name="Lee J.H."/>
            <person name="Mock T."/>
            <person name="Rouze P."/>
            <person name="Simmons M.P."/>
            <person name="Aerts A.L."/>
            <person name="Allen A.E."/>
            <person name="Cuvelier M.L."/>
            <person name="Derelle E."/>
            <person name="Everett M.V."/>
            <person name="Foulon E."/>
            <person name="Grimwood J."/>
            <person name="Gundlach H."/>
            <person name="Henrissat B."/>
            <person name="Napoli C."/>
            <person name="McDonald S.M."/>
            <person name="Parker M.S."/>
            <person name="Rombauts S."/>
            <person name="Salamov A."/>
            <person name="Von Dassow P."/>
            <person name="Badger J.H."/>
            <person name="Coutinho P.M."/>
            <person name="Demir E."/>
            <person name="Dubchak I."/>
            <person name="Gentemann C."/>
            <person name="Eikrem W."/>
            <person name="Gready J.E."/>
            <person name="John U."/>
            <person name="Lanier W."/>
            <person name="Lindquist E.A."/>
            <person name="Lucas S."/>
            <person name="Mayer K.F."/>
            <person name="Moreau H."/>
            <person name="Not F."/>
            <person name="Otillar R."/>
            <person name="Panaud O."/>
            <person name="Pangilinan J."/>
            <person name="Paulsen I."/>
            <person name="Piegu B."/>
            <person name="Poliakov A."/>
            <person name="Robbens S."/>
            <person name="Schmutz J."/>
            <person name="Toulza E."/>
            <person name="Wyss T."/>
            <person name="Zelensky A."/>
            <person name="Zhou K."/>
            <person name="Armbrust E.V."/>
            <person name="Bhattacharya D."/>
            <person name="Goodenough U.W."/>
            <person name="Van de Peer Y."/>
            <person name="Grigoriev I.V."/>
        </authorList>
    </citation>
    <scope>NUCLEOTIDE SEQUENCE [LARGE SCALE GENOMIC DNA]</scope>
    <source>
        <strain evidence="7">RCC299 / NOUM17</strain>
    </source>
</reference>
<evidence type="ECO:0000313" key="6">
    <source>
        <dbReference type="EMBL" id="ACO66831.1"/>
    </source>
</evidence>
<sequence length="509" mass="54710">MSTLGLASAHRAAHVAPRGANLGRPSAAKRRAPPPLSQRRPRAVAVDASVDSRTQADFDALWAWLGSEGVDVSKVSPALVDAAPGGRGWGLVAAEDIGGGDAVLAIPRSLWMTVDTALASPIGAHCGDEAGWIAVALQLLHERSIGEKSRWAAYVNALPAQLDAPLFWSAEEVATLTGTQLLDAAAGYDSYARGTWARLKESAFDANPDVFPSDAFDEPSFLWAFGILRSRCQAPVDQGADIALVPGLDMANHSGLSSQTWTLNNGGVAAVFGGGKSGGSMLLRTEKGAKGLLAKGAEVFMNYGQRKIDNQLALDYGFTDAFASRPGYVLGPIAIPESDPNAFDKMDVLEVAGLREAPSFVLRAFEDPEPELRVFMRLLNLKGEDAFLLEAIFRQEAWGLISEPVSRLNEQEACGTMINGCEEALRGYATRVEDDRRVAEDPGVGHRLRLAARVRMGEKQALADALGFFSGVEARLDSMEYYQERRLRSLNLLDKDGNSTYDPFQDTMA</sequence>
<accession>C1EFC8</accession>
<dbReference type="InterPro" id="IPR050600">
    <property type="entry name" value="SETD3_SETD6_MTase"/>
</dbReference>
<evidence type="ECO:0000256" key="3">
    <source>
        <dbReference type="ARBA" id="ARBA00022691"/>
    </source>
</evidence>
<dbReference type="EMBL" id="CP001331">
    <property type="protein sequence ID" value="ACO66831.1"/>
    <property type="molecule type" value="Genomic_DNA"/>
</dbReference>
<protein>
    <submittedName>
        <fullName evidence="6">Set domain protein</fullName>
    </submittedName>
</protein>
<dbReference type="CDD" id="cd19179">
    <property type="entry name" value="SET_RBCMT"/>
    <property type="match status" value="1"/>
</dbReference>
<dbReference type="InterPro" id="IPR036464">
    <property type="entry name" value="Rubisco_LSMT_subst-bd_sf"/>
</dbReference>
<dbReference type="InParanoid" id="C1EFC8"/>
<evidence type="ECO:0000256" key="2">
    <source>
        <dbReference type="ARBA" id="ARBA00022679"/>
    </source>
</evidence>
<dbReference type="OMA" id="QHIDGIF"/>
<dbReference type="GO" id="GO:0016279">
    <property type="term" value="F:protein-lysine N-methyltransferase activity"/>
    <property type="evidence" value="ECO:0007669"/>
    <property type="project" value="InterPro"/>
</dbReference>
<keyword evidence="2" id="KW-0808">Transferase</keyword>
<feature type="region of interest" description="Disordered" evidence="4">
    <location>
        <begin position="1"/>
        <end position="48"/>
    </location>
</feature>
<keyword evidence="7" id="KW-1185">Reference proteome</keyword>
<dbReference type="PANTHER" id="PTHR13271">
    <property type="entry name" value="UNCHARACTERIZED PUTATIVE METHYLTRANSFERASE"/>
    <property type="match status" value="1"/>
</dbReference>
<dbReference type="InterPro" id="IPR015353">
    <property type="entry name" value="Rubisco_LSMT_subst-bd"/>
</dbReference>
<dbReference type="OrthoDB" id="441812at2759"/>
<evidence type="ECO:0000313" key="7">
    <source>
        <dbReference type="Proteomes" id="UP000002009"/>
    </source>
</evidence>
<feature type="domain" description="Rubisco LSMT substrate-binding" evidence="5">
    <location>
        <begin position="336"/>
        <end position="462"/>
    </location>
</feature>
<dbReference type="SUPFAM" id="SSF81822">
    <property type="entry name" value="RuBisCo LSMT C-terminal, substrate-binding domain"/>
    <property type="match status" value="1"/>
</dbReference>
<dbReference type="PANTHER" id="PTHR13271:SF113">
    <property type="entry name" value="[FRUCTOSE-BISPHOSPHATE ALDOLASE]-LYSINE N-METHYLTRANSFERASE, CHLOROPLASTIC"/>
    <property type="match status" value="1"/>
</dbReference>
<dbReference type="AlphaFoldDB" id="C1EFC8"/>
<dbReference type="Pfam" id="PF09273">
    <property type="entry name" value="Rubis-subs-bind"/>
    <property type="match status" value="1"/>
</dbReference>
<dbReference type="Gene3D" id="3.90.1410.10">
    <property type="entry name" value="set domain protein methyltransferase, domain 1"/>
    <property type="match status" value="1"/>
</dbReference>
<dbReference type="InterPro" id="IPR046341">
    <property type="entry name" value="SET_dom_sf"/>
</dbReference>
<dbReference type="GO" id="GO:0032259">
    <property type="term" value="P:methylation"/>
    <property type="evidence" value="ECO:0007669"/>
    <property type="project" value="UniProtKB-KW"/>
</dbReference>
<gene>
    <name evidence="6" type="ORF">MICPUN_63742</name>
</gene>
<keyword evidence="3" id="KW-0949">S-adenosyl-L-methionine</keyword>
<evidence type="ECO:0000256" key="4">
    <source>
        <dbReference type="SAM" id="MobiDB-lite"/>
    </source>
</evidence>
<dbReference type="GeneID" id="8248737"/>
<dbReference type="InterPro" id="IPR044431">
    <property type="entry name" value="SET_RBCMT"/>
</dbReference>
<dbReference type="eggNOG" id="KOG1337">
    <property type="taxonomic scope" value="Eukaryota"/>
</dbReference>